<evidence type="ECO:0000313" key="2">
    <source>
        <dbReference type="Proteomes" id="UP001190700"/>
    </source>
</evidence>
<organism evidence="1 2">
    <name type="scientific">Cymbomonas tetramitiformis</name>
    <dbReference type="NCBI Taxonomy" id="36881"/>
    <lineage>
        <taxon>Eukaryota</taxon>
        <taxon>Viridiplantae</taxon>
        <taxon>Chlorophyta</taxon>
        <taxon>Pyramimonadophyceae</taxon>
        <taxon>Pyramimonadales</taxon>
        <taxon>Pyramimonadaceae</taxon>
        <taxon>Cymbomonas</taxon>
    </lineage>
</organism>
<dbReference type="AlphaFoldDB" id="A0AAE0G731"/>
<proteinExistence type="predicted"/>
<evidence type="ECO:0000313" key="1">
    <source>
        <dbReference type="EMBL" id="KAK3272728.1"/>
    </source>
</evidence>
<accession>A0AAE0G731</accession>
<sequence>MVQEVRLSMRGMGPVKMFISRGEMVQLDTLMENVKENGKNYSSWIQMGLPYVHEYLHPWILTSGKDAKSACTQIKQGNLI</sequence>
<dbReference type="Proteomes" id="UP001190700">
    <property type="component" value="Unassembled WGS sequence"/>
</dbReference>
<reference evidence="1 2" key="1">
    <citation type="journal article" date="2015" name="Genome Biol. Evol.">
        <title>Comparative Genomics of a Bacterivorous Green Alga Reveals Evolutionary Causalities and Consequences of Phago-Mixotrophic Mode of Nutrition.</title>
        <authorList>
            <person name="Burns J.A."/>
            <person name="Paasch A."/>
            <person name="Narechania A."/>
            <person name="Kim E."/>
        </authorList>
    </citation>
    <scope>NUCLEOTIDE SEQUENCE [LARGE SCALE GENOMIC DNA]</scope>
    <source>
        <strain evidence="1 2">PLY_AMNH</strain>
    </source>
</reference>
<name>A0AAE0G731_9CHLO</name>
<gene>
    <name evidence="1" type="ORF">CYMTET_18991</name>
</gene>
<keyword evidence="2" id="KW-1185">Reference proteome</keyword>
<comment type="caution">
    <text evidence="1">The sequence shown here is derived from an EMBL/GenBank/DDBJ whole genome shotgun (WGS) entry which is preliminary data.</text>
</comment>
<dbReference type="EMBL" id="LGRX02008817">
    <property type="protein sequence ID" value="KAK3272728.1"/>
    <property type="molecule type" value="Genomic_DNA"/>
</dbReference>
<protein>
    <submittedName>
        <fullName evidence="1">Uncharacterized protein</fullName>
    </submittedName>
</protein>